<gene>
    <name evidence="3" type="primary">LOC104711048</name>
</gene>
<dbReference type="PANTHER" id="PTHR44259">
    <property type="entry name" value="OS07G0183000 PROTEIN-RELATED"/>
    <property type="match status" value="1"/>
</dbReference>
<protein>
    <submittedName>
        <fullName evidence="3">Uncharacterized protein LOC104711048</fullName>
    </submittedName>
</protein>
<keyword evidence="2" id="KW-1185">Reference proteome</keyword>
<dbReference type="Pfam" id="PF03478">
    <property type="entry name" value="Beta-prop_KIB1-4"/>
    <property type="match status" value="1"/>
</dbReference>
<reference evidence="2" key="1">
    <citation type="journal article" date="2014" name="Nat. Commun.">
        <title>The emerging biofuel crop Camelina sativa retains a highly undifferentiated hexaploid genome structure.</title>
        <authorList>
            <person name="Kagale S."/>
            <person name="Koh C."/>
            <person name="Nixon J."/>
            <person name="Bollina V."/>
            <person name="Clarke W.E."/>
            <person name="Tuteja R."/>
            <person name="Spillane C."/>
            <person name="Robinson S.J."/>
            <person name="Links M.G."/>
            <person name="Clarke C."/>
            <person name="Higgins E.E."/>
            <person name="Huebert T."/>
            <person name="Sharpe A.G."/>
            <person name="Parkin I.A."/>
        </authorList>
    </citation>
    <scope>NUCLEOTIDE SEQUENCE [LARGE SCALE GENOMIC DNA]</scope>
    <source>
        <strain evidence="2">cv. DH55</strain>
    </source>
</reference>
<proteinExistence type="predicted"/>
<name>A0ABM0TGD7_CAMSA</name>
<dbReference type="PANTHER" id="PTHR44259:SF93">
    <property type="entry name" value="PROTEIN, PUTATIVE (DUF295)-RELATED"/>
    <property type="match status" value="1"/>
</dbReference>
<dbReference type="InterPro" id="IPR050942">
    <property type="entry name" value="F-box_BR-signaling"/>
</dbReference>
<reference evidence="3" key="2">
    <citation type="submission" date="2025-08" db="UniProtKB">
        <authorList>
            <consortium name="RefSeq"/>
        </authorList>
    </citation>
    <scope>IDENTIFICATION</scope>
    <source>
        <tissue evidence="3">Leaf</tissue>
    </source>
</reference>
<sequence length="367" mass="42206">MSILLRHLSKLNLKKPKDALKNQSVRLSQTPPYLTIGFWLKEDSLHLYDPVKEETIKISDKTLPEELNTLELQGISHGWGLFMDQNDSSVVRISDFFLPSASKSSPKITLLPPMCPLPDYKLESVKKVSMSTYPDQEDEECVIAVKFMGFQLSLCVPGRDSEWTNIVTPFEYFHNNSSLTYSKRDKSFYMLAPGSRFLASWHIHSKNWDYPKFHELQFHNIPRFWRSEWQLLDSCAKTEHLLEAPSGECFLVKWYGESLPCVFNEKETIYYKTNRFMVFRQEEASKDGVRSMCYTEDIGDICIFLGDNEPFCVQASSCPGLKPNSIYFMGYGFGVYDLATKTTQELGDKGLPGSVFACPYWIPPVFL</sequence>
<evidence type="ECO:0000259" key="1">
    <source>
        <dbReference type="Pfam" id="PF03478"/>
    </source>
</evidence>
<dbReference type="GeneID" id="104711048"/>
<organism evidence="2 3">
    <name type="scientific">Camelina sativa</name>
    <name type="common">False flax</name>
    <name type="synonym">Myagrum sativum</name>
    <dbReference type="NCBI Taxonomy" id="90675"/>
    <lineage>
        <taxon>Eukaryota</taxon>
        <taxon>Viridiplantae</taxon>
        <taxon>Streptophyta</taxon>
        <taxon>Embryophyta</taxon>
        <taxon>Tracheophyta</taxon>
        <taxon>Spermatophyta</taxon>
        <taxon>Magnoliopsida</taxon>
        <taxon>eudicotyledons</taxon>
        <taxon>Gunneridae</taxon>
        <taxon>Pentapetalae</taxon>
        <taxon>rosids</taxon>
        <taxon>malvids</taxon>
        <taxon>Brassicales</taxon>
        <taxon>Brassicaceae</taxon>
        <taxon>Camelineae</taxon>
        <taxon>Camelina</taxon>
    </lineage>
</organism>
<evidence type="ECO:0000313" key="3">
    <source>
        <dbReference type="RefSeq" id="XP_010426023.1"/>
    </source>
</evidence>
<evidence type="ECO:0000313" key="2">
    <source>
        <dbReference type="Proteomes" id="UP000694864"/>
    </source>
</evidence>
<dbReference type="InterPro" id="IPR005174">
    <property type="entry name" value="KIB1-4_b-propeller"/>
</dbReference>
<dbReference type="Proteomes" id="UP000694864">
    <property type="component" value="Chromosome 1"/>
</dbReference>
<accession>A0ABM0TGD7</accession>
<dbReference type="RefSeq" id="XP_010426023.1">
    <property type="nucleotide sequence ID" value="XM_010427721.2"/>
</dbReference>
<feature type="domain" description="KIB1-4 beta-propeller" evidence="1">
    <location>
        <begin position="57"/>
        <end position="337"/>
    </location>
</feature>